<keyword evidence="2" id="KW-0489">Methyltransferase</keyword>
<dbReference type="InterPro" id="IPR023451">
    <property type="entry name" value="Thymidate_synth/dCMP_Mease_dom"/>
</dbReference>
<dbReference type="EMBL" id="JBANAX010000456">
    <property type="protein sequence ID" value="KAL1208160.1"/>
    <property type="molecule type" value="Genomic_DNA"/>
</dbReference>
<dbReference type="PANTHER" id="PTHR11548">
    <property type="entry name" value="THYMIDYLATE SYNTHASE 1"/>
    <property type="match status" value="1"/>
</dbReference>
<dbReference type="SUPFAM" id="SSF53597">
    <property type="entry name" value="Dihydrofolate reductase-like"/>
    <property type="match status" value="1"/>
</dbReference>
<dbReference type="InterPro" id="IPR000398">
    <property type="entry name" value="Thymidylate_synthase"/>
</dbReference>
<dbReference type="InterPro" id="IPR012262">
    <property type="entry name" value="DHFR-TS"/>
</dbReference>
<dbReference type="GO" id="GO:0008168">
    <property type="term" value="F:methyltransferase activity"/>
    <property type="evidence" value="ECO:0007669"/>
    <property type="project" value="UniProtKB-KW"/>
</dbReference>
<dbReference type="GO" id="GO:0004146">
    <property type="term" value="F:dihydrofolate reductase activity"/>
    <property type="evidence" value="ECO:0007669"/>
    <property type="project" value="UniProtKB-ARBA"/>
</dbReference>
<dbReference type="Proteomes" id="UP001558713">
    <property type="component" value="Unassembled WGS sequence"/>
</dbReference>
<dbReference type="PROSITE" id="PS51330">
    <property type="entry name" value="DHFR_2"/>
    <property type="match status" value="1"/>
</dbReference>
<dbReference type="CDD" id="cd00351">
    <property type="entry name" value="TS_Pyrimidine_HMase"/>
    <property type="match status" value="1"/>
</dbReference>
<dbReference type="Gene3D" id="3.30.572.10">
    <property type="entry name" value="Thymidylate synthase/dCMP hydroxymethylase domain"/>
    <property type="match status" value="2"/>
</dbReference>
<feature type="active site" evidence="7">
    <location>
        <position position="343"/>
    </location>
</feature>
<dbReference type="SUPFAM" id="SSF55831">
    <property type="entry name" value="Thymidylate synthase/dCMP hydroxymethylase"/>
    <property type="match status" value="1"/>
</dbReference>
<dbReference type="InterPro" id="IPR045097">
    <property type="entry name" value="Thymidate_synth/dCMP_Mease"/>
</dbReference>
<comment type="caution">
    <text evidence="9">The sequence shown here is derived from an EMBL/GenBank/DDBJ whole genome shotgun (WGS) entry which is preliminary data.</text>
</comment>
<dbReference type="AlphaFoldDB" id="A0ABD1AN30"/>
<evidence type="ECO:0000256" key="2">
    <source>
        <dbReference type="ARBA" id="ARBA00022603"/>
    </source>
</evidence>
<dbReference type="PROSITE" id="PS00075">
    <property type="entry name" value="DHFR_1"/>
    <property type="match status" value="1"/>
</dbReference>
<dbReference type="Pfam" id="PF00186">
    <property type="entry name" value="DHFR_1"/>
    <property type="match status" value="1"/>
</dbReference>
<dbReference type="Pfam" id="PF00303">
    <property type="entry name" value="Thymidylat_synt"/>
    <property type="match status" value="1"/>
</dbReference>
<comment type="function">
    <text evidence="6">Bifunctional enzyme. Involved in de novo dTMP biosynthesis. Key enzyme in folate metabolism. Can play two different roles depending on the source of dihydrofolate: de novo synthesis of tetrahydrofolate or recycling of the dihydrofolate released as one of the end products of the TS catalyzed reaction. Catalyzes an essential reaction for de novo glycine and purine synthesis, DNA precursor synthesis, and for the conversion of dUMP to dTMP.</text>
</comment>
<evidence type="ECO:0000256" key="3">
    <source>
        <dbReference type="ARBA" id="ARBA00022679"/>
    </source>
</evidence>
<dbReference type="GO" id="GO:0032259">
    <property type="term" value="P:methylation"/>
    <property type="evidence" value="ECO:0007669"/>
    <property type="project" value="UniProtKB-KW"/>
</dbReference>
<keyword evidence="10" id="KW-1185">Reference proteome</keyword>
<evidence type="ECO:0000259" key="8">
    <source>
        <dbReference type="PROSITE" id="PS51330"/>
    </source>
</evidence>
<dbReference type="PRINTS" id="PR00070">
    <property type="entry name" value="DHFR"/>
</dbReference>
<evidence type="ECO:0000256" key="4">
    <source>
        <dbReference type="ARBA" id="ARBA00022857"/>
    </source>
</evidence>
<proteinExistence type="predicted"/>
<dbReference type="PIRSF" id="PIRSF000389">
    <property type="entry name" value="DHFR-TS"/>
    <property type="match status" value="1"/>
</dbReference>
<accession>A0ABD1AN30</accession>
<evidence type="ECO:0000256" key="7">
    <source>
        <dbReference type="PIRSR" id="PIRSR000389-1"/>
    </source>
</evidence>
<feature type="domain" description="DHFR" evidence="8">
    <location>
        <begin position="18"/>
        <end position="195"/>
    </location>
</feature>
<evidence type="ECO:0000256" key="6">
    <source>
        <dbReference type="ARBA" id="ARBA00024992"/>
    </source>
</evidence>
<evidence type="ECO:0000256" key="5">
    <source>
        <dbReference type="ARBA" id="ARBA00023002"/>
    </source>
</evidence>
<keyword evidence="1" id="KW-0554">One-carbon metabolism</keyword>
<dbReference type="Gene3D" id="3.40.430.10">
    <property type="entry name" value="Dihydrofolate Reductase, subunit A"/>
    <property type="match status" value="1"/>
</dbReference>
<keyword evidence="3" id="KW-0808">Transferase</keyword>
<dbReference type="InterPro" id="IPR024072">
    <property type="entry name" value="DHFR-like_dom_sf"/>
</dbReference>
<name>A0ABD1AN30_CARAN</name>
<dbReference type="GO" id="GO:0006730">
    <property type="term" value="P:one-carbon metabolic process"/>
    <property type="evidence" value="ECO:0007669"/>
    <property type="project" value="UniProtKB-KW"/>
</dbReference>
<evidence type="ECO:0000313" key="9">
    <source>
        <dbReference type="EMBL" id="KAL1208160.1"/>
    </source>
</evidence>
<sequence length="451" mass="51212">MASGNNGQSTFSSVTRRSYQVVIAATRDMGLGIDMKLPWDLPREHTFFMDVTTRTSDPKKRNATIMGRKSWEATPLEIRPLPGRLNIVLTKSSCLDIAIYENVMVCSSMESALELLATEPYSLSIEKVFVIGGGELLRNYMNAPSCDAIHLTEIDISVPCDAFAPRVDTSQYCPWYSSFPIVENGIRYCFNTYVRRKNHICLETKQYSFLPKMVFERHEEFSYLNLVQNIISSGDMNDNTTLSKFGCQMRFNLRKTFPLLTTKKVFWLGVVNEILQLISGSTNLKEKETNHIWDSDEAKEYFSSQEFSQLSDVINKIKNNPHDQRIILSPCNPLNFNLSVYPCQPFAQFYVANGELSCQIYQSSTEASLQIPFTIAAYSLLTCIIAHVCDLIAGDFIHVIGQAHINKSHVNAIQKQLQISPKPFPILKINREKKKKIDNFEASDFELLGII</sequence>
<dbReference type="InterPro" id="IPR001796">
    <property type="entry name" value="DHFR_dom"/>
</dbReference>
<evidence type="ECO:0000313" key="10">
    <source>
        <dbReference type="Proteomes" id="UP001558713"/>
    </source>
</evidence>
<dbReference type="PANTHER" id="PTHR11548:SF10">
    <property type="entry name" value="BIFUNCTIONAL DIHYDROFOLATE REDUCTASE-THYMIDYLATE SYNTHASE"/>
    <property type="match status" value="1"/>
</dbReference>
<protein>
    <submittedName>
        <fullName evidence="9">Bifunctional dihydrofolate reductase-thymidylate synthase 1</fullName>
    </submittedName>
</protein>
<dbReference type="InterPro" id="IPR036926">
    <property type="entry name" value="Thymidate_synth/dCMP_Mease_sf"/>
</dbReference>
<keyword evidence="4" id="KW-0521">NADP</keyword>
<reference evidence="9 10" key="1">
    <citation type="submission" date="2024-04" db="EMBL/GenBank/DDBJ databases">
        <title>Genome assembly C_amara_ONT_v2.</title>
        <authorList>
            <person name="Yant L."/>
            <person name="Moore C."/>
            <person name="Slenker M."/>
        </authorList>
    </citation>
    <scope>NUCLEOTIDE SEQUENCE [LARGE SCALE GENOMIC DNA]</scope>
    <source>
        <tissue evidence="9">Leaf</tissue>
    </source>
</reference>
<gene>
    <name evidence="9" type="ORF">V5N11_034881</name>
</gene>
<dbReference type="NCBIfam" id="TIGR03284">
    <property type="entry name" value="thym_sym"/>
    <property type="match status" value="1"/>
</dbReference>
<organism evidence="9 10">
    <name type="scientific">Cardamine amara subsp. amara</name>
    <dbReference type="NCBI Taxonomy" id="228776"/>
    <lineage>
        <taxon>Eukaryota</taxon>
        <taxon>Viridiplantae</taxon>
        <taxon>Streptophyta</taxon>
        <taxon>Embryophyta</taxon>
        <taxon>Tracheophyta</taxon>
        <taxon>Spermatophyta</taxon>
        <taxon>Magnoliopsida</taxon>
        <taxon>eudicotyledons</taxon>
        <taxon>Gunneridae</taxon>
        <taxon>Pentapetalae</taxon>
        <taxon>rosids</taxon>
        <taxon>malvids</taxon>
        <taxon>Brassicales</taxon>
        <taxon>Brassicaceae</taxon>
        <taxon>Cardamineae</taxon>
        <taxon>Cardamine</taxon>
    </lineage>
</organism>
<dbReference type="InterPro" id="IPR017925">
    <property type="entry name" value="DHFR_CS"/>
</dbReference>
<dbReference type="CDD" id="cd00209">
    <property type="entry name" value="DHFR"/>
    <property type="match status" value="1"/>
</dbReference>
<evidence type="ECO:0000256" key="1">
    <source>
        <dbReference type="ARBA" id="ARBA00022563"/>
    </source>
</evidence>
<keyword evidence="5" id="KW-0560">Oxidoreductase</keyword>